<evidence type="ECO:0000256" key="2">
    <source>
        <dbReference type="ARBA" id="ARBA00022617"/>
    </source>
</evidence>
<evidence type="ECO:0000256" key="4">
    <source>
        <dbReference type="ARBA" id="ARBA00023004"/>
    </source>
</evidence>
<comment type="caution">
    <text evidence="5">The sequence shown here is derived from an EMBL/GenBank/DDBJ whole genome shotgun (WGS) entry which is preliminary data.</text>
</comment>
<evidence type="ECO:0000313" key="5">
    <source>
        <dbReference type="EMBL" id="RIY13709.1"/>
    </source>
</evidence>
<dbReference type="SUPFAM" id="SSF46458">
    <property type="entry name" value="Globin-like"/>
    <property type="match status" value="1"/>
</dbReference>
<dbReference type="Gene3D" id="1.10.490.10">
    <property type="entry name" value="Globins"/>
    <property type="match status" value="1"/>
</dbReference>
<keyword evidence="3" id="KW-0479">Metal-binding</keyword>
<dbReference type="RefSeq" id="WP_119653939.1">
    <property type="nucleotide sequence ID" value="NZ_JBHUOI010000070.1"/>
</dbReference>
<keyword evidence="4" id="KW-0408">Iron</keyword>
<dbReference type="EMBL" id="QYCN01000002">
    <property type="protein sequence ID" value="RIY13709.1"/>
    <property type="molecule type" value="Genomic_DNA"/>
</dbReference>
<dbReference type="OrthoDB" id="25954at2"/>
<accession>A0A418R8K9</accession>
<reference evidence="5 6" key="2">
    <citation type="submission" date="2019-01" db="EMBL/GenBank/DDBJ databases">
        <title>Hymenobacter humicola sp. nov., isolated from soils in Antarctica.</title>
        <authorList>
            <person name="Sedlacek I."/>
            <person name="Holochova P."/>
            <person name="Kralova S."/>
            <person name="Pantucek R."/>
            <person name="Stankova E."/>
            <person name="Vrbovska V."/>
            <person name="Kristofova L."/>
            <person name="Svec P."/>
            <person name="Busse H.-J."/>
        </authorList>
    </citation>
    <scope>NUCLEOTIDE SEQUENCE [LARGE SCALE GENOMIC DNA]</scope>
    <source>
        <strain evidence="5 6">CCM 8852</strain>
    </source>
</reference>
<dbReference type="InterPro" id="IPR012292">
    <property type="entry name" value="Globin/Proto"/>
</dbReference>
<reference evidence="5 6" key="1">
    <citation type="submission" date="2018-09" db="EMBL/GenBank/DDBJ databases">
        <authorList>
            <person name="Zeman M."/>
            <person name="Pardy F."/>
        </authorList>
    </citation>
    <scope>NUCLEOTIDE SEQUENCE [LARGE SCALE GENOMIC DNA]</scope>
    <source>
        <strain evidence="5 6">CCM 8852</strain>
    </source>
</reference>
<dbReference type="Proteomes" id="UP000284250">
    <property type="component" value="Unassembled WGS sequence"/>
</dbReference>
<proteinExistence type="predicted"/>
<gene>
    <name evidence="5" type="ORF">D0T11_01110</name>
</gene>
<evidence type="ECO:0000256" key="1">
    <source>
        <dbReference type="ARBA" id="ARBA00022448"/>
    </source>
</evidence>
<evidence type="ECO:0000256" key="3">
    <source>
        <dbReference type="ARBA" id="ARBA00022723"/>
    </source>
</evidence>
<dbReference type="InterPro" id="IPR009050">
    <property type="entry name" value="Globin-like_sf"/>
</dbReference>
<dbReference type="Pfam" id="PF01152">
    <property type="entry name" value="Bac_globin"/>
    <property type="match status" value="1"/>
</dbReference>
<dbReference type="AlphaFoldDB" id="A0A418R8K9"/>
<dbReference type="InterPro" id="IPR001486">
    <property type="entry name" value="Hemoglobin_trunc"/>
</dbReference>
<protein>
    <submittedName>
        <fullName evidence="5">Group III truncated hemoglobin</fullName>
    </submittedName>
</protein>
<keyword evidence="6" id="KW-1185">Reference proteome</keyword>
<dbReference type="CDD" id="cd08916">
    <property type="entry name" value="TrHb3_P"/>
    <property type="match status" value="1"/>
</dbReference>
<dbReference type="GO" id="GO:0019825">
    <property type="term" value="F:oxygen binding"/>
    <property type="evidence" value="ECO:0007669"/>
    <property type="project" value="InterPro"/>
</dbReference>
<name>A0A418R8K9_9BACT</name>
<evidence type="ECO:0000313" key="6">
    <source>
        <dbReference type="Proteomes" id="UP000284250"/>
    </source>
</evidence>
<dbReference type="GO" id="GO:0046872">
    <property type="term" value="F:metal ion binding"/>
    <property type="evidence" value="ECO:0007669"/>
    <property type="project" value="UniProtKB-KW"/>
</dbReference>
<sequence length="138" mass="15023">MPTSARPDLNDLHDSADIRRLIDAFYARVQADGLLGPVFASRIPAGHWPTHLDTMTRFWSAALLGQDAGYRGNPGAKHLALPLEAAHFTRWLTLFGQTVDELFAGARATEIKARAQKMGDLFQAKIAMARANGGLAIL</sequence>
<organism evidence="5 6">
    <name type="scientific">Hymenobacter rubripertinctus</name>
    <dbReference type="NCBI Taxonomy" id="2029981"/>
    <lineage>
        <taxon>Bacteria</taxon>
        <taxon>Pseudomonadati</taxon>
        <taxon>Bacteroidota</taxon>
        <taxon>Cytophagia</taxon>
        <taxon>Cytophagales</taxon>
        <taxon>Hymenobacteraceae</taxon>
        <taxon>Hymenobacter</taxon>
    </lineage>
</organism>
<keyword evidence="1" id="KW-0813">Transport</keyword>
<keyword evidence="2" id="KW-0349">Heme</keyword>
<dbReference type="GO" id="GO:0020037">
    <property type="term" value="F:heme binding"/>
    <property type="evidence" value="ECO:0007669"/>
    <property type="project" value="InterPro"/>
</dbReference>